<reference evidence="1" key="1">
    <citation type="submission" date="2020-04" db="EMBL/GenBank/DDBJ databases">
        <authorList>
            <person name="Chiriac C."/>
            <person name="Salcher M."/>
            <person name="Ghai R."/>
            <person name="Kavagutti S V."/>
        </authorList>
    </citation>
    <scope>NUCLEOTIDE SEQUENCE</scope>
</reference>
<name>A0A6J5LK50_9CAUD</name>
<accession>A0A6J5LK50</accession>
<organism evidence="1">
    <name type="scientific">uncultured Caudovirales phage</name>
    <dbReference type="NCBI Taxonomy" id="2100421"/>
    <lineage>
        <taxon>Viruses</taxon>
        <taxon>Duplodnaviria</taxon>
        <taxon>Heunggongvirae</taxon>
        <taxon>Uroviricota</taxon>
        <taxon>Caudoviricetes</taxon>
        <taxon>Peduoviridae</taxon>
        <taxon>Maltschvirus</taxon>
        <taxon>Maltschvirus maltsch</taxon>
    </lineage>
</organism>
<protein>
    <submittedName>
        <fullName evidence="1">Uncharacterized protein</fullName>
    </submittedName>
</protein>
<gene>
    <name evidence="1" type="ORF">UFOVP275_40</name>
</gene>
<proteinExistence type="predicted"/>
<evidence type="ECO:0000313" key="1">
    <source>
        <dbReference type="EMBL" id="CAB4134958.1"/>
    </source>
</evidence>
<sequence>MSKPVIDLTRFHFMRELGDLVLIGTWVWNEDREDTEPCLVLLPRYRPPSSVKPCIIALSSAWKYNDAKYCVGAAKGMAFALGFEDSMSTTHRIADIIHSHLPDLVSMPVDPQTAEVVGTASVDVGGGKRRTVEFLDHVQVQQI</sequence>
<dbReference type="EMBL" id="LR796290">
    <property type="protein sequence ID" value="CAB4134958.1"/>
    <property type="molecule type" value="Genomic_DNA"/>
</dbReference>